<dbReference type="Gene3D" id="3.30.1340.10">
    <property type="entry name" value="HPr-like"/>
    <property type="match status" value="1"/>
</dbReference>
<evidence type="ECO:0000313" key="3">
    <source>
        <dbReference type="Proteomes" id="UP001470288"/>
    </source>
</evidence>
<feature type="domain" description="HPr" evidence="1">
    <location>
        <begin position="15"/>
        <end position="71"/>
    </location>
</feature>
<reference evidence="2 3" key="1">
    <citation type="submission" date="2024-03" db="EMBL/GenBank/DDBJ databases">
        <title>Human intestinal bacterial collection.</title>
        <authorList>
            <person name="Pauvert C."/>
            <person name="Hitch T.C.A."/>
            <person name="Clavel T."/>
        </authorList>
    </citation>
    <scope>NUCLEOTIDE SEQUENCE [LARGE SCALE GENOMIC DNA]</scope>
    <source>
        <strain evidence="2 3">CLA-AA-H78B</strain>
    </source>
</reference>
<dbReference type="Proteomes" id="UP001470288">
    <property type="component" value="Unassembled WGS sequence"/>
</dbReference>
<evidence type="ECO:0000313" key="2">
    <source>
        <dbReference type="EMBL" id="MEQ2580183.1"/>
    </source>
</evidence>
<dbReference type="RefSeq" id="WP_147324663.1">
    <property type="nucleotide sequence ID" value="NZ_JBBMFC010000055.1"/>
</dbReference>
<keyword evidence="3" id="KW-1185">Reference proteome</keyword>
<protein>
    <submittedName>
        <fullName evidence="2">HPr family phosphocarrier protein</fullName>
    </submittedName>
</protein>
<comment type="caution">
    <text evidence="2">The sequence shown here is derived from an EMBL/GenBank/DDBJ whole genome shotgun (WGS) entry which is preliminary data.</text>
</comment>
<dbReference type="SUPFAM" id="SSF55594">
    <property type="entry name" value="HPr-like"/>
    <property type="match status" value="1"/>
</dbReference>
<dbReference type="InterPro" id="IPR035895">
    <property type="entry name" value="HPr-like_sf"/>
</dbReference>
<proteinExistence type="predicted"/>
<accession>A0ABV1I5H1</accession>
<gene>
    <name evidence="2" type="ORF">WMO62_15365</name>
</gene>
<name>A0ABV1I5H1_9FIRM</name>
<dbReference type="InterPro" id="IPR000032">
    <property type="entry name" value="HPr-like"/>
</dbReference>
<evidence type="ECO:0000259" key="1">
    <source>
        <dbReference type="Pfam" id="PF00381"/>
    </source>
</evidence>
<dbReference type="EMBL" id="JBBMFC010000055">
    <property type="protein sequence ID" value="MEQ2580183.1"/>
    <property type="molecule type" value="Genomic_DNA"/>
</dbReference>
<organism evidence="2 3">
    <name type="scientific">Hominiventricola aquisgranensis</name>
    <dbReference type="NCBI Taxonomy" id="3133164"/>
    <lineage>
        <taxon>Bacteria</taxon>
        <taxon>Bacillati</taxon>
        <taxon>Bacillota</taxon>
        <taxon>Clostridia</taxon>
        <taxon>Lachnospirales</taxon>
        <taxon>Lachnospiraceae</taxon>
        <taxon>Hominiventricola</taxon>
    </lineage>
</organism>
<sequence length="74" mass="8455">MTEKHIKLSPDTVVTFVKKSQQCDFNIDISYGHTEVDAKSLLGMLSLDFGRIMHVKYYGKNEDLEGYINELAVE</sequence>
<dbReference type="Pfam" id="PF00381">
    <property type="entry name" value="PTS-HPr"/>
    <property type="match status" value="1"/>
</dbReference>